<evidence type="ECO:0000313" key="2">
    <source>
        <dbReference type="EMBL" id="MBL6080652.1"/>
    </source>
</evidence>
<reference evidence="2 3" key="1">
    <citation type="submission" date="2021-01" db="EMBL/GenBank/DDBJ databases">
        <title>Belnapia mucosa sp. nov. and Belnapia arida sp. nov., isolated from the Tabernas Desert (Almeria, Spain).</title>
        <authorList>
            <person name="Molina-Menor E."/>
            <person name="Vidal-Verdu A."/>
            <person name="Calonge A."/>
            <person name="Satari L."/>
            <person name="Pereto J."/>
            <person name="Porcar M."/>
        </authorList>
    </citation>
    <scope>NUCLEOTIDE SEQUENCE [LARGE SCALE GENOMIC DNA]</scope>
    <source>
        <strain evidence="2 3">T18</strain>
    </source>
</reference>
<keyword evidence="1" id="KW-0732">Signal</keyword>
<comment type="caution">
    <text evidence="2">The sequence shown here is derived from an EMBL/GenBank/DDBJ whole genome shotgun (WGS) entry which is preliminary data.</text>
</comment>
<proteinExistence type="predicted"/>
<protein>
    <recommendedName>
        <fullName evidence="4">DUF3617 family protein</fullName>
    </recommendedName>
</protein>
<gene>
    <name evidence="2" type="ORF">JMJ56_21775</name>
</gene>
<feature type="chain" id="PRO_5045126826" description="DUF3617 family protein" evidence="1">
    <location>
        <begin position="20"/>
        <end position="150"/>
    </location>
</feature>
<evidence type="ECO:0000313" key="3">
    <source>
        <dbReference type="Proteomes" id="UP000660885"/>
    </source>
</evidence>
<keyword evidence="3" id="KW-1185">Reference proteome</keyword>
<dbReference type="RefSeq" id="WP_202833880.1">
    <property type="nucleotide sequence ID" value="NZ_JAETWB010000015.1"/>
</dbReference>
<sequence length="150" mass="16362">MMSRLALAILVASVDAATAGNEAMPWWQHRRLAQPIPMTVVGTQSVDVGTASGFFSSLASMGFECTAEDITRWRLRRVRVECSGSAESFRYEGGFPVSYGSVMFDRVHRDGRLLGGAELITHVNTVIDHRDSKQDQLAVQSLSADEGSGR</sequence>
<accession>A0ABS1U7J4</accession>
<evidence type="ECO:0000256" key="1">
    <source>
        <dbReference type="SAM" id="SignalP"/>
    </source>
</evidence>
<dbReference type="Proteomes" id="UP000660885">
    <property type="component" value="Unassembled WGS sequence"/>
</dbReference>
<feature type="signal peptide" evidence="1">
    <location>
        <begin position="1"/>
        <end position="19"/>
    </location>
</feature>
<evidence type="ECO:0008006" key="4">
    <source>
        <dbReference type="Google" id="ProtNLM"/>
    </source>
</evidence>
<organism evidence="2 3">
    <name type="scientific">Belnapia arida</name>
    <dbReference type="NCBI Taxonomy" id="2804533"/>
    <lineage>
        <taxon>Bacteria</taxon>
        <taxon>Pseudomonadati</taxon>
        <taxon>Pseudomonadota</taxon>
        <taxon>Alphaproteobacteria</taxon>
        <taxon>Acetobacterales</taxon>
        <taxon>Roseomonadaceae</taxon>
        <taxon>Belnapia</taxon>
    </lineage>
</organism>
<dbReference type="EMBL" id="JAETWB010000015">
    <property type="protein sequence ID" value="MBL6080652.1"/>
    <property type="molecule type" value="Genomic_DNA"/>
</dbReference>
<name>A0ABS1U7J4_9PROT</name>